<dbReference type="InParanoid" id="A0A3N4KCK3"/>
<gene>
    <name evidence="2" type="ORF">P167DRAFT_436220</name>
</gene>
<sequence>MVEARNDVQIVNRDRVTTILDTDDDVTDAQPVSADPAHPRQSIDHPQRLNRTSENLCDFDPDYGEFYSGFPFLKNQRRFTTSGRVLEEIIYDRVQDNGDNVSSLEGNPILRCILDLDDDHVSSWFKASELAELRGSLPPLPEVDESFKYAVRRFSEAKTVQELWSVVESSPRPPSELYDRSRNFDATYVNTAAGSM</sequence>
<dbReference type="Proteomes" id="UP000277580">
    <property type="component" value="Unassembled WGS sequence"/>
</dbReference>
<dbReference type="AlphaFoldDB" id="A0A3N4KCK3"/>
<reference evidence="2 3" key="1">
    <citation type="journal article" date="2018" name="Nat. Ecol. Evol.">
        <title>Pezizomycetes genomes reveal the molecular basis of ectomycorrhizal truffle lifestyle.</title>
        <authorList>
            <person name="Murat C."/>
            <person name="Payen T."/>
            <person name="Noel B."/>
            <person name="Kuo A."/>
            <person name="Morin E."/>
            <person name="Chen J."/>
            <person name="Kohler A."/>
            <person name="Krizsan K."/>
            <person name="Balestrini R."/>
            <person name="Da Silva C."/>
            <person name="Montanini B."/>
            <person name="Hainaut M."/>
            <person name="Levati E."/>
            <person name="Barry K.W."/>
            <person name="Belfiori B."/>
            <person name="Cichocki N."/>
            <person name="Clum A."/>
            <person name="Dockter R.B."/>
            <person name="Fauchery L."/>
            <person name="Guy J."/>
            <person name="Iotti M."/>
            <person name="Le Tacon F."/>
            <person name="Lindquist E.A."/>
            <person name="Lipzen A."/>
            <person name="Malagnac F."/>
            <person name="Mello A."/>
            <person name="Molinier V."/>
            <person name="Miyauchi S."/>
            <person name="Poulain J."/>
            <person name="Riccioni C."/>
            <person name="Rubini A."/>
            <person name="Sitrit Y."/>
            <person name="Splivallo R."/>
            <person name="Traeger S."/>
            <person name="Wang M."/>
            <person name="Zifcakova L."/>
            <person name="Wipf D."/>
            <person name="Zambonelli A."/>
            <person name="Paolocci F."/>
            <person name="Nowrousian M."/>
            <person name="Ottonello S."/>
            <person name="Baldrian P."/>
            <person name="Spatafora J.W."/>
            <person name="Henrissat B."/>
            <person name="Nagy L.G."/>
            <person name="Aury J.M."/>
            <person name="Wincker P."/>
            <person name="Grigoriev I.V."/>
            <person name="Bonfante P."/>
            <person name="Martin F.M."/>
        </authorList>
    </citation>
    <scope>NUCLEOTIDE SEQUENCE [LARGE SCALE GENOMIC DNA]</scope>
    <source>
        <strain evidence="2 3">CCBAS932</strain>
    </source>
</reference>
<dbReference type="OrthoDB" id="5399119at2759"/>
<dbReference type="EMBL" id="ML119197">
    <property type="protein sequence ID" value="RPB07079.1"/>
    <property type="molecule type" value="Genomic_DNA"/>
</dbReference>
<accession>A0A3N4KCK3</accession>
<feature type="region of interest" description="Disordered" evidence="1">
    <location>
        <begin position="21"/>
        <end position="49"/>
    </location>
</feature>
<keyword evidence="3" id="KW-1185">Reference proteome</keyword>
<name>A0A3N4KCK3_9PEZI</name>
<protein>
    <submittedName>
        <fullName evidence="2">Uncharacterized protein</fullName>
    </submittedName>
</protein>
<proteinExistence type="predicted"/>
<evidence type="ECO:0000313" key="3">
    <source>
        <dbReference type="Proteomes" id="UP000277580"/>
    </source>
</evidence>
<feature type="compositionally biased region" description="Basic and acidic residues" evidence="1">
    <location>
        <begin position="37"/>
        <end position="47"/>
    </location>
</feature>
<evidence type="ECO:0000313" key="2">
    <source>
        <dbReference type="EMBL" id="RPB07079.1"/>
    </source>
</evidence>
<evidence type="ECO:0000256" key="1">
    <source>
        <dbReference type="SAM" id="MobiDB-lite"/>
    </source>
</evidence>
<organism evidence="2 3">
    <name type="scientific">Morchella conica CCBAS932</name>
    <dbReference type="NCBI Taxonomy" id="1392247"/>
    <lineage>
        <taxon>Eukaryota</taxon>
        <taxon>Fungi</taxon>
        <taxon>Dikarya</taxon>
        <taxon>Ascomycota</taxon>
        <taxon>Pezizomycotina</taxon>
        <taxon>Pezizomycetes</taxon>
        <taxon>Pezizales</taxon>
        <taxon>Morchellaceae</taxon>
        <taxon>Morchella</taxon>
    </lineage>
</organism>